<sequence>MRPITAAAMALSILQMTSFPALAETQCPATQTMRGGANNYKPGAPLVQNLGTGWQVSGVVREAGSCAPIPGIRVQVWSATDRGGEREPSNHGSVMTDANGRYVMQISEIRPMGGQLHIHVAYDDPGYERLFLRPVLGRGDRKAMTVDFVLQPTTGGNAQQS</sequence>
<dbReference type="Gene3D" id="2.60.130.10">
    <property type="entry name" value="Aromatic compound dioxygenase"/>
    <property type="match status" value="1"/>
</dbReference>
<keyword evidence="1" id="KW-0732">Signal</keyword>
<evidence type="ECO:0000313" key="2">
    <source>
        <dbReference type="EMBL" id="RWR04809.1"/>
    </source>
</evidence>
<accession>A0A443KED1</accession>
<comment type="caution">
    <text evidence="2">The sequence shown here is derived from an EMBL/GenBank/DDBJ whole genome shotgun (WGS) entry which is preliminary data.</text>
</comment>
<evidence type="ECO:0000256" key="1">
    <source>
        <dbReference type="SAM" id="SignalP"/>
    </source>
</evidence>
<dbReference type="AlphaFoldDB" id="A0A443IK26"/>
<evidence type="ECO:0000313" key="4">
    <source>
        <dbReference type="Proteomes" id="UP000285295"/>
    </source>
</evidence>
<feature type="chain" id="PRO_5036353727" evidence="1">
    <location>
        <begin position="24"/>
        <end position="161"/>
    </location>
</feature>
<proteinExistence type="predicted"/>
<dbReference type="OrthoDB" id="7725472at2"/>
<gene>
    <name evidence="3" type="ORF">D2T31_05520</name>
    <name evidence="2" type="ORF">D2T33_20665</name>
</gene>
<dbReference type="InterPro" id="IPR015889">
    <property type="entry name" value="Intradiol_dOase_core"/>
</dbReference>
<accession>A0A443IK26</accession>
<dbReference type="GO" id="GO:0016702">
    <property type="term" value="F:oxidoreductase activity, acting on single donors with incorporation of molecular oxygen, incorporation of two atoms of oxygen"/>
    <property type="evidence" value="ECO:0007669"/>
    <property type="project" value="InterPro"/>
</dbReference>
<dbReference type="GO" id="GO:0005506">
    <property type="term" value="F:iron ion binding"/>
    <property type="evidence" value="ECO:0007669"/>
    <property type="project" value="InterPro"/>
</dbReference>
<evidence type="ECO:0000313" key="3">
    <source>
        <dbReference type="EMBL" id="RWR31150.1"/>
    </source>
</evidence>
<name>A0A443IK26_9RHOB</name>
<keyword evidence="5" id="KW-1185">Reference proteome</keyword>
<reference evidence="4 5" key="2">
    <citation type="submission" date="2019-01" db="EMBL/GenBank/DDBJ databases">
        <authorList>
            <person name="Li Y."/>
        </authorList>
    </citation>
    <scope>NUCLEOTIDE SEQUENCE [LARGE SCALE GENOMIC DNA]</scope>
    <source>
        <strain evidence="2 5">2D-5</strain>
        <strain evidence="3 4">D19-10-3-21</strain>
    </source>
</reference>
<dbReference type="RefSeq" id="WP_128180096.1">
    <property type="nucleotide sequence ID" value="NZ_SAUV01000001.1"/>
</dbReference>
<protein>
    <submittedName>
        <fullName evidence="2">Twin-arginine translocation pathway signal</fullName>
    </submittedName>
</protein>
<dbReference type="EMBL" id="SAUX01000005">
    <property type="protein sequence ID" value="RWR31150.1"/>
    <property type="molecule type" value="Genomic_DNA"/>
</dbReference>
<evidence type="ECO:0000313" key="5">
    <source>
        <dbReference type="Proteomes" id="UP000285710"/>
    </source>
</evidence>
<feature type="signal peptide" evidence="1">
    <location>
        <begin position="1"/>
        <end position="23"/>
    </location>
</feature>
<dbReference type="Proteomes" id="UP000285710">
    <property type="component" value="Unassembled WGS sequence"/>
</dbReference>
<dbReference type="EMBL" id="SAUW01000045">
    <property type="protein sequence ID" value="RWR04809.1"/>
    <property type="molecule type" value="Genomic_DNA"/>
</dbReference>
<reference evidence="4 5" key="1">
    <citation type="submission" date="2019-01" db="EMBL/GenBank/DDBJ databases">
        <title>Sinorhodobacter populi sp. nov. isolated from the symptomatic bark tissue of Populus euramericana canker.</title>
        <authorList>
            <person name="Xu G."/>
        </authorList>
    </citation>
    <scope>NUCLEOTIDE SEQUENCE [LARGE SCALE GENOMIC DNA]</scope>
    <source>
        <strain evidence="2 5">2D-5</strain>
        <strain evidence="3 4">D19-10-3-21</strain>
    </source>
</reference>
<dbReference type="SUPFAM" id="SSF49482">
    <property type="entry name" value="Aromatic compound dioxygenase"/>
    <property type="match status" value="1"/>
</dbReference>
<organism evidence="2 5">
    <name type="scientific">Paenirhodobacter populi</name>
    <dbReference type="NCBI Taxonomy" id="2306993"/>
    <lineage>
        <taxon>Bacteria</taxon>
        <taxon>Pseudomonadati</taxon>
        <taxon>Pseudomonadota</taxon>
        <taxon>Alphaproteobacteria</taxon>
        <taxon>Rhodobacterales</taxon>
        <taxon>Rhodobacter group</taxon>
        <taxon>Paenirhodobacter</taxon>
    </lineage>
</organism>
<dbReference type="Proteomes" id="UP000285295">
    <property type="component" value="Unassembled WGS sequence"/>
</dbReference>